<reference evidence="1 2" key="1">
    <citation type="submission" date="2016-03" db="EMBL/GenBank/DDBJ databases">
        <authorList>
            <person name="Ploux O."/>
        </authorList>
    </citation>
    <scope>NUCLEOTIDE SEQUENCE [LARGE SCALE GENOMIC DNA]</scope>
    <source>
        <strain evidence="1 2">R-45371</strain>
    </source>
</reference>
<comment type="caution">
    <text evidence="1">The sequence shown here is derived from an EMBL/GenBank/DDBJ whole genome shotgun (WGS) entry which is preliminary data.</text>
</comment>
<sequence length="72" mass="8210">MIKRIKLSRGDVLVVTDQDGNDILRAALTNHVQYPDDDELLLDLCHHRFMSYDQGNGARRTIAKLLDPDFDA</sequence>
<protein>
    <submittedName>
        <fullName evidence="1">Uncharacterized protein</fullName>
    </submittedName>
</protein>
<proteinExistence type="predicted"/>
<dbReference type="Proteomes" id="UP000077763">
    <property type="component" value="Unassembled WGS sequence"/>
</dbReference>
<evidence type="ECO:0000313" key="2">
    <source>
        <dbReference type="Proteomes" id="UP000077763"/>
    </source>
</evidence>
<gene>
    <name evidence="1" type="ORF">A1353_24795</name>
</gene>
<accession>A0A177MTQ8</accession>
<evidence type="ECO:0000313" key="1">
    <source>
        <dbReference type="EMBL" id="OAI08784.1"/>
    </source>
</evidence>
<dbReference type="RefSeq" id="WP_064035609.1">
    <property type="nucleotide sequence ID" value="NZ_LUUH01000017.1"/>
</dbReference>
<organism evidence="1 2">
    <name type="scientific">Methylomonas methanica</name>
    <dbReference type="NCBI Taxonomy" id="421"/>
    <lineage>
        <taxon>Bacteria</taxon>
        <taxon>Pseudomonadati</taxon>
        <taxon>Pseudomonadota</taxon>
        <taxon>Gammaproteobacteria</taxon>
        <taxon>Methylococcales</taxon>
        <taxon>Methylococcaceae</taxon>
        <taxon>Methylomonas</taxon>
    </lineage>
</organism>
<name>A0A177MTQ8_METMH</name>
<dbReference type="AlphaFoldDB" id="A0A177MTQ8"/>
<dbReference type="EMBL" id="LUUH01000017">
    <property type="protein sequence ID" value="OAI08784.1"/>
    <property type="molecule type" value="Genomic_DNA"/>
</dbReference>